<sequence length="208" mass="23211">MIVPAGDIVIPAGIIVIFLLLARFFYTLPLAITLSGTRNSNILSGEGAFGYGPFSVALAYDGIMTGELRICKKRLFLFTIPPSEQSEDRSGEQIEDDGFHHHDVSSIMKWFPIGLQSIRRFTQYFRIDFLSCHARVGCGDPFTTGLAFGYMQAIIPVIPVRYDICIVPDFDKPALDGEISLRCLIITPISLIVKICRRFLPEILKKHG</sequence>
<reference evidence="2 3" key="1">
    <citation type="submission" date="2021-06" db="EMBL/GenBank/DDBJ databases">
        <title>Complete genome sequence of the secondary alcohol utilizing methanogen Methanospirillum hungatei strain GP1.</title>
        <authorList>
            <person name="Day L.A."/>
            <person name="Costa K.C."/>
        </authorList>
    </citation>
    <scope>NUCLEOTIDE SEQUENCE [LARGE SCALE GENOMIC DNA]</scope>
    <source>
        <strain evidence="2 3">GP1</strain>
    </source>
</reference>
<dbReference type="Proteomes" id="UP000694228">
    <property type="component" value="Chromosome"/>
</dbReference>
<name>A0A8F5ZGH2_METHU</name>
<dbReference type="EMBL" id="CP077107">
    <property type="protein sequence ID" value="QXO94514.1"/>
    <property type="molecule type" value="Genomic_DNA"/>
</dbReference>
<evidence type="ECO:0000313" key="3">
    <source>
        <dbReference type="Proteomes" id="UP000694228"/>
    </source>
</evidence>
<organism evidence="2 3">
    <name type="scientific">Methanospirillum hungatei</name>
    <dbReference type="NCBI Taxonomy" id="2203"/>
    <lineage>
        <taxon>Archaea</taxon>
        <taxon>Methanobacteriati</taxon>
        <taxon>Methanobacteriota</taxon>
        <taxon>Stenosarchaea group</taxon>
        <taxon>Methanomicrobia</taxon>
        <taxon>Methanomicrobiales</taxon>
        <taxon>Methanospirillaceae</taxon>
        <taxon>Methanospirillum</taxon>
    </lineage>
</organism>
<keyword evidence="1" id="KW-1133">Transmembrane helix</keyword>
<gene>
    <name evidence="2" type="ORF">KSK55_14535</name>
</gene>
<dbReference type="Pfam" id="PF11167">
    <property type="entry name" value="DUF2953"/>
    <property type="match status" value="1"/>
</dbReference>
<evidence type="ECO:0000256" key="1">
    <source>
        <dbReference type="SAM" id="Phobius"/>
    </source>
</evidence>
<dbReference type="OrthoDB" id="148205at2157"/>
<keyword evidence="1" id="KW-0812">Transmembrane</keyword>
<dbReference type="AlphaFoldDB" id="A0A8F5ZGH2"/>
<proteinExistence type="predicted"/>
<protein>
    <submittedName>
        <fullName evidence="2">DUF2953 domain-containing protein</fullName>
    </submittedName>
</protein>
<feature type="transmembrane region" description="Helical" evidence="1">
    <location>
        <begin position="12"/>
        <end position="34"/>
    </location>
</feature>
<keyword evidence="1" id="KW-0472">Membrane</keyword>
<dbReference type="InterPro" id="IPR021338">
    <property type="entry name" value="DUF2953"/>
</dbReference>
<evidence type="ECO:0000313" key="2">
    <source>
        <dbReference type="EMBL" id="QXO94514.1"/>
    </source>
</evidence>
<accession>A0A8F5ZGH2</accession>